<evidence type="ECO:0000313" key="4">
    <source>
        <dbReference type="Proteomes" id="UP001206595"/>
    </source>
</evidence>
<proteinExistence type="predicted"/>
<feature type="coiled-coil region" evidence="1">
    <location>
        <begin position="304"/>
        <end position="331"/>
    </location>
</feature>
<dbReference type="RefSeq" id="XP_051441293.1">
    <property type="nucleotide sequence ID" value="XM_051591688.1"/>
</dbReference>
<dbReference type="EMBL" id="MU620958">
    <property type="protein sequence ID" value="KAI8576289.1"/>
    <property type="molecule type" value="Genomic_DNA"/>
</dbReference>
<name>A0AAD5E417_UMBRA</name>
<feature type="compositionally biased region" description="Basic and acidic residues" evidence="2">
    <location>
        <begin position="503"/>
        <end position="518"/>
    </location>
</feature>
<keyword evidence="1" id="KW-0175">Coiled coil</keyword>
<feature type="region of interest" description="Disordered" evidence="2">
    <location>
        <begin position="133"/>
        <end position="177"/>
    </location>
</feature>
<feature type="compositionally biased region" description="Polar residues" evidence="2">
    <location>
        <begin position="486"/>
        <end position="499"/>
    </location>
</feature>
<feature type="compositionally biased region" description="Low complexity" evidence="2">
    <location>
        <begin position="144"/>
        <end position="157"/>
    </location>
</feature>
<comment type="caution">
    <text evidence="3">The sequence shown here is derived from an EMBL/GenBank/DDBJ whole genome shotgun (WGS) entry which is preliminary data.</text>
</comment>
<dbReference type="GeneID" id="75917031"/>
<organism evidence="3 4">
    <name type="scientific">Umbelopsis ramanniana AG</name>
    <dbReference type="NCBI Taxonomy" id="1314678"/>
    <lineage>
        <taxon>Eukaryota</taxon>
        <taxon>Fungi</taxon>
        <taxon>Fungi incertae sedis</taxon>
        <taxon>Mucoromycota</taxon>
        <taxon>Mucoromycotina</taxon>
        <taxon>Umbelopsidomycetes</taxon>
        <taxon>Umbelopsidales</taxon>
        <taxon>Umbelopsidaceae</taxon>
        <taxon>Umbelopsis</taxon>
    </lineage>
</organism>
<dbReference type="Proteomes" id="UP001206595">
    <property type="component" value="Unassembled WGS sequence"/>
</dbReference>
<feature type="compositionally biased region" description="Basic and acidic residues" evidence="2">
    <location>
        <begin position="335"/>
        <end position="352"/>
    </location>
</feature>
<gene>
    <name evidence="3" type="ORF">K450DRAFT_257567</name>
</gene>
<feature type="region of interest" description="Disordered" evidence="2">
    <location>
        <begin position="335"/>
        <end position="383"/>
    </location>
</feature>
<evidence type="ECO:0000256" key="2">
    <source>
        <dbReference type="SAM" id="MobiDB-lite"/>
    </source>
</evidence>
<sequence length="525" mass="59115">MPIDDRIYRRNSRSTQTEHTSSARSDSTQPKRSTLFSSVINFVTTATATASLEFDRLCESIGLANKGDESEYEYVTEESEEEIEEDDEEIKEDTRRYAYVGSTYNIYQDSDVDQLEITTPSASKILHQPKLPPVAKTTQTSIHTPGPRRWTPPRTAPFTKTEESSSEEEQWKPPDVMAQVRRINEKLKLNGVYEFKSPLSAPHSPSPISPFHRKLHFNAPEHESAITADPKTFPQASPERSPKDAVSTIKSEPIEPTLARDDHASQTKEAPGQSSRRVTFASPDRSETDETSDTPSSQLHHYNLQLERERVERLEMELASVKAKVESLTSITTKADKKESTLTHDSHDKPPEDALPSPSTSPSRHHTKDNQNKRYSPILGRPTPLIHVPAKTNVLEHVNLKSINIQDNSLHDIAIPPPNPEMRKVLSQIPQVKLRQANLIKQADGTYIVNKFWNEIYNSEVAQLNEHAQATPEPLVTLAKPSKCNNTAQHIESSPQSNPLKRKSFEYDEHINGHEDSITKVAKLS</sequence>
<feature type="region of interest" description="Disordered" evidence="2">
    <location>
        <begin position="1"/>
        <end position="30"/>
    </location>
</feature>
<evidence type="ECO:0000313" key="3">
    <source>
        <dbReference type="EMBL" id="KAI8576289.1"/>
    </source>
</evidence>
<feature type="compositionally biased region" description="Polar residues" evidence="2">
    <location>
        <begin position="13"/>
        <end position="30"/>
    </location>
</feature>
<keyword evidence="4" id="KW-1185">Reference proteome</keyword>
<protein>
    <submittedName>
        <fullName evidence="3">Uncharacterized protein</fullName>
    </submittedName>
</protein>
<reference evidence="3" key="2">
    <citation type="journal article" date="2022" name="Proc. Natl. Acad. Sci. U.S.A.">
        <title>Diploid-dominant life cycles characterize the early evolution of Fungi.</title>
        <authorList>
            <person name="Amses K.R."/>
            <person name="Simmons D.R."/>
            <person name="Longcore J.E."/>
            <person name="Mondo S.J."/>
            <person name="Seto K."/>
            <person name="Jeronimo G.H."/>
            <person name="Bonds A.E."/>
            <person name="Quandt C.A."/>
            <person name="Davis W.J."/>
            <person name="Chang Y."/>
            <person name="Federici B.A."/>
            <person name="Kuo A."/>
            <person name="LaButti K."/>
            <person name="Pangilinan J."/>
            <person name="Andreopoulos W."/>
            <person name="Tritt A."/>
            <person name="Riley R."/>
            <person name="Hundley H."/>
            <person name="Johnson J."/>
            <person name="Lipzen A."/>
            <person name="Barry K."/>
            <person name="Lang B.F."/>
            <person name="Cuomo C.A."/>
            <person name="Buchler N.E."/>
            <person name="Grigoriev I.V."/>
            <person name="Spatafora J.W."/>
            <person name="Stajich J.E."/>
            <person name="James T.Y."/>
        </authorList>
    </citation>
    <scope>NUCLEOTIDE SEQUENCE</scope>
    <source>
        <strain evidence="3">AG</strain>
    </source>
</reference>
<dbReference type="AlphaFoldDB" id="A0AAD5E417"/>
<feature type="region of interest" description="Disordered" evidence="2">
    <location>
        <begin position="486"/>
        <end position="525"/>
    </location>
</feature>
<evidence type="ECO:0000256" key="1">
    <source>
        <dbReference type="SAM" id="Coils"/>
    </source>
</evidence>
<accession>A0AAD5E417</accession>
<feature type="region of interest" description="Disordered" evidence="2">
    <location>
        <begin position="226"/>
        <end position="303"/>
    </location>
</feature>
<reference evidence="3" key="1">
    <citation type="submission" date="2021-06" db="EMBL/GenBank/DDBJ databases">
        <authorList>
            <consortium name="DOE Joint Genome Institute"/>
            <person name="Mondo S.J."/>
            <person name="Amses K.R."/>
            <person name="Simmons D.R."/>
            <person name="Longcore J.E."/>
            <person name="Seto K."/>
            <person name="Alves G.H."/>
            <person name="Bonds A.E."/>
            <person name="Quandt C.A."/>
            <person name="Davis W.J."/>
            <person name="Chang Y."/>
            <person name="Letcher P.M."/>
            <person name="Powell M.J."/>
            <person name="Kuo A."/>
            <person name="Labutti K."/>
            <person name="Pangilinan J."/>
            <person name="Andreopoulos W."/>
            <person name="Tritt A."/>
            <person name="Riley R."/>
            <person name="Hundley H."/>
            <person name="Johnson J."/>
            <person name="Lipzen A."/>
            <person name="Barry K."/>
            <person name="Berbee M.L."/>
            <person name="Buchler N.E."/>
            <person name="Grigoriev I.V."/>
            <person name="Spatafora J.W."/>
            <person name="Stajich J.E."/>
            <person name="James T.Y."/>
        </authorList>
    </citation>
    <scope>NUCLEOTIDE SEQUENCE</scope>
    <source>
        <strain evidence="3">AG</strain>
    </source>
</reference>